<feature type="transmembrane region" description="Helical" evidence="7">
    <location>
        <begin position="20"/>
        <end position="40"/>
    </location>
</feature>
<evidence type="ECO:0000256" key="1">
    <source>
        <dbReference type="ARBA" id="ARBA00004651"/>
    </source>
</evidence>
<dbReference type="PANTHER" id="PTHR34582:SF6">
    <property type="entry name" value="UPF0702 TRANSMEMBRANE PROTEIN YCAP"/>
    <property type="match status" value="1"/>
</dbReference>
<comment type="similarity">
    <text evidence="2">Belongs to the UPF0702 family.</text>
</comment>
<organism evidence="9 10">
    <name type="scientific">Hymenobacter jeollabukensis</name>
    <dbReference type="NCBI Taxonomy" id="2025313"/>
    <lineage>
        <taxon>Bacteria</taxon>
        <taxon>Pseudomonadati</taxon>
        <taxon>Bacteroidota</taxon>
        <taxon>Cytophagia</taxon>
        <taxon>Cytophagales</taxon>
        <taxon>Hymenobacteraceae</taxon>
        <taxon>Hymenobacter</taxon>
    </lineage>
</organism>
<reference evidence="9 10" key="1">
    <citation type="submission" date="2019-05" db="EMBL/GenBank/DDBJ databases">
        <title>Hymenobacter edaphi sp. nov., isolated from abandoned arsenic-contaminated farmland soil.</title>
        <authorList>
            <person name="Nie L."/>
        </authorList>
    </citation>
    <scope>NUCLEOTIDE SEQUENCE [LARGE SCALE GENOMIC DNA]</scope>
    <source>
        <strain evidence="9 10">1-3-3-8</strain>
    </source>
</reference>
<evidence type="ECO:0000313" key="10">
    <source>
        <dbReference type="Proteomes" id="UP000305517"/>
    </source>
</evidence>
<dbReference type="GO" id="GO:0005886">
    <property type="term" value="C:plasma membrane"/>
    <property type="evidence" value="ECO:0007669"/>
    <property type="project" value="UniProtKB-SubCell"/>
</dbReference>
<name>A0A5R8WM27_9BACT</name>
<dbReference type="InterPro" id="IPR023090">
    <property type="entry name" value="UPF0702_alpha/beta_dom_sf"/>
</dbReference>
<dbReference type="AlphaFoldDB" id="A0A5R8WM27"/>
<evidence type="ECO:0000256" key="6">
    <source>
        <dbReference type="ARBA" id="ARBA00023136"/>
    </source>
</evidence>
<sequence length="174" mass="18929">MLSFLDQLLGLRADSRTIEAYQMAARAVLVFFVALALLRLSGKRTFGSNSPFDVVIQVIFGAVLSRAVVAASPLGGTLAACAVLAALHRLLAWAAHRSHFVGRVIKGSSYVLVQEGRIMHGNLRRNNLSRRDLLQGLREAGQTDDLNAIQTARLERDGRISVVLKPGTTIPDRE</sequence>
<keyword evidence="3" id="KW-1003">Cell membrane</keyword>
<dbReference type="PANTHER" id="PTHR34582">
    <property type="entry name" value="UPF0702 TRANSMEMBRANE PROTEIN YCAP"/>
    <property type="match status" value="1"/>
</dbReference>
<evidence type="ECO:0000256" key="4">
    <source>
        <dbReference type="ARBA" id="ARBA00022692"/>
    </source>
</evidence>
<dbReference type="Gene3D" id="3.30.240.20">
    <property type="entry name" value="bsu07140 like domains"/>
    <property type="match status" value="1"/>
</dbReference>
<comment type="caution">
    <text evidence="9">The sequence shown here is derived from an EMBL/GenBank/DDBJ whole genome shotgun (WGS) entry which is preliminary data.</text>
</comment>
<dbReference type="EMBL" id="VAJM01000009">
    <property type="protein sequence ID" value="TLM90417.1"/>
    <property type="molecule type" value="Genomic_DNA"/>
</dbReference>
<evidence type="ECO:0000256" key="3">
    <source>
        <dbReference type="ARBA" id="ARBA00022475"/>
    </source>
</evidence>
<keyword evidence="4 7" id="KW-0812">Transmembrane</keyword>
<accession>A0A5R8WM27</accession>
<dbReference type="Proteomes" id="UP000305517">
    <property type="component" value="Unassembled WGS sequence"/>
</dbReference>
<keyword evidence="10" id="KW-1185">Reference proteome</keyword>
<evidence type="ECO:0000256" key="5">
    <source>
        <dbReference type="ARBA" id="ARBA00022989"/>
    </source>
</evidence>
<dbReference type="OrthoDB" id="9793799at2"/>
<dbReference type="Pfam" id="PF04239">
    <property type="entry name" value="DUF421"/>
    <property type="match status" value="1"/>
</dbReference>
<gene>
    <name evidence="9" type="ORF">FDY95_16985</name>
</gene>
<evidence type="ECO:0000256" key="2">
    <source>
        <dbReference type="ARBA" id="ARBA00006448"/>
    </source>
</evidence>
<evidence type="ECO:0000256" key="7">
    <source>
        <dbReference type="SAM" id="Phobius"/>
    </source>
</evidence>
<dbReference type="RefSeq" id="WP_138079649.1">
    <property type="nucleotide sequence ID" value="NZ_VAJM01000009.1"/>
</dbReference>
<keyword evidence="6 7" id="KW-0472">Membrane</keyword>
<protein>
    <submittedName>
        <fullName evidence="9">DUF421 domain-containing protein</fullName>
    </submittedName>
</protein>
<keyword evidence="5 7" id="KW-1133">Transmembrane helix</keyword>
<dbReference type="InterPro" id="IPR007353">
    <property type="entry name" value="DUF421"/>
</dbReference>
<comment type="subcellular location">
    <subcellularLocation>
        <location evidence="1">Cell membrane</location>
        <topology evidence="1">Multi-pass membrane protein</topology>
    </subcellularLocation>
</comment>
<feature type="domain" description="YetF C-terminal" evidence="8">
    <location>
        <begin position="97"/>
        <end position="167"/>
    </location>
</feature>
<proteinExistence type="inferred from homology"/>
<evidence type="ECO:0000313" key="9">
    <source>
        <dbReference type="EMBL" id="TLM90417.1"/>
    </source>
</evidence>
<evidence type="ECO:0000259" key="8">
    <source>
        <dbReference type="Pfam" id="PF04239"/>
    </source>
</evidence>